<dbReference type="PANTHER" id="PTHR46889">
    <property type="entry name" value="TRANSPOSASE INSF FOR INSERTION SEQUENCE IS3B-RELATED"/>
    <property type="match status" value="1"/>
</dbReference>
<dbReference type="InterPro" id="IPR012337">
    <property type="entry name" value="RNaseH-like_sf"/>
</dbReference>
<dbReference type="SUPFAM" id="SSF53098">
    <property type="entry name" value="Ribonuclease H-like"/>
    <property type="match status" value="1"/>
</dbReference>
<dbReference type="AlphaFoldDB" id="A0A412IT69"/>
<dbReference type="GO" id="GO:0003676">
    <property type="term" value="F:nucleic acid binding"/>
    <property type="evidence" value="ECO:0007669"/>
    <property type="project" value="InterPro"/>
</dbReference>
<evidence type="ECO:0000256" key="1">
    <source>
        <dbReference type="ARBA" id="ARBA00002286"/>
    </source>
</evidence>
<reference evidence="3 4" key="1">
    <citation type="submission" date="2018-08" db="EMBL/GenBank/DDBJ databases">
        <title>A genome reference for cultivated species of the human gut microbiota.</title>
        <authorList>
            <person name="Zou Y."/>
            <person name="Xue W."/>
            <person name="Luo G."/>
        </authorList>
    </citation>
    <scope>NUCLEOTIDE SEQUENCE [LARGE SCALE GENOMIC DNA]</scope>
    <source>
        <strain evidence="3 4">AF22-10AC</strain>
    </source>
</reference>
<proteinExistence type="predicted"/>
<feature type="domain" description="Integrase catalytic" evidence="2">
    <location>
        <begin position="435"/>
        <end position="593"/>
    </location>
</feature>
<comment type="caution">
    <text evidence="3">The sequence shown here is derived from an EMBL/GenBank/DDBJ whole genome shotgun (WGS) entry which is preliminary data.</text>
</comment>
<comment type="function">
    <text evidence="1">Involved in the transposition of the insertion sequence.</text>
</comment>
<name>A0A412IT69_9FIRM</name>
<evidence type="ECO:0000313" key="4">
    <source>
        <dbReference type="Proteomes" id="UP000285274"/>
    </source>
</evidence>
<dbReference type="PANTHER" id="PTHR46889:SF5">
    <property type="entry name" value="INTEGRASE PROTEIN"/>
    <property type="match status" value="1"/>
</dbReference>
<dbReference type="Pfam" id="PF13276">
    <property type="entry name" value="HTH_21"/>
    <property type="match status" value="1"/>
</dbReference>
<dbReference type="Gene3D" id="3.30.420.10">
    <property type="entry name" value="Ribonuclease H-like superfamily/Ribonuclease H"/>
    <property type="match status" value="1"/>
</dbReference>
<evidence type="ECO:0000313" key="3">
    <source>
        <dbReference type="EMBL" id="RGS43309.1"/>
    </source>
</evidence>
<organism evidence="3 4">
    <name type="scientific">Holdemanella biformis</name>
    <dbReference type="NCBI Taxonomy" id="1735"/>
    <lineage>
        <taxon>Bacteria</taxon>
        <taxon>Bacillati</taxon>
        <taxon>Bacillota</taxon>
        <taxon>Erysipelotrichia</taxon>
        <taxon>Erysipelotrichales</taxon>
        <taxon>Erysipelotrichaceae</taxon>
        <taxon>Holdemanella</taxon>
    </lineage>
</organism>
<protein>
    <submittedName>
        <fullName evidence="3">IS3 family transposase</fullName>
    </submittedName>
</protein>
<evidence type="ECO:0000259" key="2">
    <source>
        <dbReference type="PROSITE" id="PS50994"/>
    </source>
</evidence>
<dbReference type="InterPro" id="IPR001584">
    <property type="entry name" value="Integrase_cat-core"/>
</dbReference>
<dbReference type="GO" id="GO:0015074">
    <property type="term" value="P:DNA integration"/>
    <property type="evidence" value="ECO:0007669"/>
    <property type="project" value="InterPro"/>
</dbReference>
<dbReference type="InterPro" id="IPR050900">
    <property type="entry name" value="Transposase_IS3/IS150/IS904"/>
</dbReference>
<dbReference type="Pfam" id="PF13683">
    <property type="entry name" value="rve_3"/>
    <property type="match status" value="1"/>
</dbReference>
<dbReference type="InterPro" id="IPR025948">
    <property type="entry name" value="HTH-like_dom"/>
</dbReference>
<gene>
    <name evidence="3" type="ORF">DWX92_12235</name>
</gene>
<dbReference type="EMBL" id="QRVM01000109">
    <property type="protein sequence ID" value="RGS43309.1"/>
    <property type="molecule type" value="Genomic_DNA"/>
</dbReference>
<dbReference type="PROSITE" id="PS50994">
    <property type="entry name" value="INTEGRASE"/>
    <property type="match status" value="1"/>
</dbReference>
<accession>A0A412IT69</accession>
<dbReference type="Proteomes" id="UP000285274">
    <property type="component" value="Unassembled WGS sequence"/>
</dbReference>
<sequence length="642" mass="75865">MGIFFRCFKINMSRTKRFTKDEIDVLSKSPYVKNIRENRLSFTYDFRCILYDEWIKYPSVAQIRKVLTLHNFNCTMIGCDVINRLHRNFKRDGRPTGGKNKAFGIRYSLEEKYDNEFLNGSGIFMKSKNGIGFTSEFIDKVYKEYPKVSIESQLESYGLDPKRVGFQRIYNLKKLFDGKKTVKENISLNTINKYINHPYVKRCTSKHFVLNNSFYNQASRFKELPIDEILGIFEINGSDLPVGVHTRIKHKLNNWNVESLNITDEVDLYFKLRVQYNKIQALEKLSLMHFNRLRNNLPHYTFEQKKVLCMWIKELPHDRYDYSIQSILKKIGLSRSSYYSILSNDNYGMKDKQDEIDFQHIKKVMDYKGFKKGSRTIYMMLPGMCGVHFGRAKILRLMKKYGCVCTVRKERPELKTSKENLKNNRKPNLLKRRFRLARPNEILLTDVSYLKYSTNKTEYFSCIKDAVTGRIVNHVTSTANDLSLATDTIACLDSTENTLLHSDQGILYFNNEFQNKLKELGYEQSMSRRGNCWDNSSQESYFGHMKDECDFSKCSTPEDVKKMVDEYVYYYNYERPQWTRNKMTPVDYENYLNSMSEGEYSEYMEIEQEKYDKMMEKAGIKALKRAVELGAFTQEKLESWLK</sequence>
<dbReference type="InterPro" id="IPR036397">
    <property type="entry name" value="RNaseH_sf"/>
</dbReference>
<dbReference type="NCBIfam" id="NF033516">
    <property type="entry name" value="transpos_IS3"/>
    <property type="match status" value="1"/>
</dbReference>
<dbReference type="InterPro" id="IPR048020">
    <property type="entry name" value="Transpos_IS3"/>
</dbReference>